<dbReference type="GO" id="GO:0099041">
    <property type="term" value="P:vesicle tethering to Golgi"/>
    <property type="evidence" value="ECO:0007669"/>
    <property type="project" value="TreeGrafter"/>
</dbReference>
<dbReference type="GO" id="GO:0005829">
    <property type="term" value="C:cytosol"/>
    <property type="evidence" value="ECO:0007669"/>
    <property type="project" value="GOC"/>
</dbReference>
<dbReference type="Ensembl" id="ENSPEMT00000037850.1">
    <property type="protein sequence ID" value="ENSPEMP00000033943.1"/>
    <property type="gene ID" value="ENSPEMG00000027321.1"/>
</dbReference>
<proteinExistence type="predicted"/>
<dbReference type="Proteomes" id="UP000694547">
    <property type="component" value="Chromosome 3"/>
</dbReference>
<keyword evidence="2" id="KW-1185">Reference proteome</keyword>
<reference evidence="1 2" key="1">
    <citation type="submission" date="2018-10" db="EMBL/GenBank/DDBJ databases">
        <title>Improved assembly of the deer mouse Peromyscus maniculatus genome.</title>
        <authorList>
            <person name="Lassance J.-M."/>
            <person name="Hoekstra H.E."/>
        </authorList>
    </citation>
    <scope>NUCLEOTIDE SEQUENCE [LARGE SCALE GENOMIC DNA]</scope>
</reference>
<dbReference type="GO" id="GO:0005802">
    <property type="term" value="C:trans-Golgi network"/>
    <property type="evidence" value="ECO:0007669"/>
    <property type="project" value="TreeGrafter"/>
</dbReference>
<dbReference type="InterPro" id="IPR039755">
    <property type="entry name" value="TBC1D23"/>
</dbReference>
<organism evidence="1 2">
    <name type="scientific">Peromyscus maniculatus bairdii</name>
    <name type="common">Prairie deer mouse</name>
    <dbReference type="NCBI Taxonomy" id="230844"/>
    <lineage>
        <taxon>Eukaryota</taxon>
        <taxon>Metazoa</taxon>
        <taxon>Chordata</taxon>
        <taxon>Craniata</taxon>
        <taxon>Vertebrata</taxon>
        <taxon>Euteleostomi</taxon>
        <taxon>Mammalia</taxon>
        <taxon>Eutheria</taxon>
        <taxon>Euarchontoglires</taxon>
        <taxon>Glires</taxon>
        <taxon>Rodentia</taxon>
        <taxon>Myomorpha</taxon>
        <taxon>Muroidea</taxon>
        <taxon>Cricetidae</taxon>
        <taxon>Neotominae</taxon>
        <taxon>Peromyscus</taxon>
    </lineage>
</organism>
<dbReference type="PANTHER" id="PTHR13297:SF5">
    <property type="entry name" value="TBC1 DOMAIN FAMILY MEMBER 23"/>
    <property type="match status" value="1"/>
</dbReference>
<dbReference type="AlphaFoldDB" id="A0A8C8UKE8"/>
<accession>A0A8C8UKE8</accession>
<evidence type="ECO:0000313" key="1">
    <source>
        <dbReference type="Ensembl" id="ENSPEMP00000033943.1"/>
    </source>
</evidence>
<protein>
    <recommendedName>
        <fullName evidence="3">TBC1 domain family member 23</fullName>
    </recommendedName>
</protein>
<dbReference type="GO" id="GO:1990403">
    <property type="term" value="P:embryonic brain development"/>
    <property type="evidence" value="ECO:0007669"/>
    <property type="project" value="TreeGrafter"/>
</dbReference>
<dbReference type="GO" id="GO:0042147">
    <property type="term" value="P:retrograde transport, endosome to Golgi"/>
    <property type="evidence" value="ECO:0007669"/>
    <property type="project" value="InterPro"/>
</dbReference>
<evidence type="ECO:0008006" key="3">
    <source>
        <dbReference type="Google" id="ProtNLM"/>
    </source>
</evidence>
<evidence type="ECO:0000313" key="2">
    <source>
        <dbReference type="Proteomes" id="UP000694547"/>
    </source>
</evidence>
<reference evidence="1" key="3">
    <citation type="submission" date="2025-09" db="UniProtKB">
        <authorList>
            <consortium name="Ensembl"/>
        </authorList>
    </citation>
    <scope>IDENTIFICATION</scope>
</reference>
<dbReference type="Gene3D" id="1.10.10.750">
    <property type="entry name" value="Ypt/Rab-GAP domain of gyp1p, domain 1"/>
    <property type="match status" value="1"/>
</dbReference>
<sequence length="137" mass="15291">MAEGDELLPLSTSGGDSWEKDLEEALEAGGCDLETLRNIIQGRPLPAELRAQVWKIALNVAGKGDSLASWDGILDLPEQNTIHKDCLEFIEQLSVPEEKAADLLLDVESVITFYCKSQHPTALIQFAQKKNRYTFYR</sequence>
<dbReference type="PANTHER" id="PTHR13297">
    <property type="entry name" value="TBC1 DOMAIN FAMILY MEMBER 23-RELATED"/>
    <property type="match status" value="1"/>
</dbReference>
<dbReference type="GeneTree" id="ENSGT00390000000191"/>
<name>A0A8C8UKE8_PERMB</name>
<reference evidence="1" key="2">
    <citation type="submission" date="2025-08" db="UniProtKB">
        <authorList>
            <consortium name="Ensembl"/>
        </authorList>
    </citation>
    <scope>IDENTIFICATION</scope>
</reference>